<proteinExistence type="predicted"/>
<organism evidence="1 2">
    <name type="scientific">Moraxella lacunata</name>
    <dbReference type="NCBI Taxonomy" id="477"/>
    <lineage>
        <taxon>Bacteria</taxon>
        <taxon>Pseudomonadati</taxon>
        <taxon>Pseudomonadota</taxon>
        <taxon>Gammaproteobacteria</taxon>
        <taxon>Moraxellales</taxon>
        <taxon>Moraxellaceae</taxon>
        <taxon>Moraxella</taxon>
    </lineage>
</organism>
<evidence type="ECO:0000313" key="1">
    <source>
        <dbReference type="EMBL" id="STZ63222.1"/>
    </source>
</evidence>
<reference evidence="1 2" key="1">
    <citation type="submission" date="2018-06" db="EMBL/GenBank/DDBJ databases">
        <authorList>
            <consortium name="Pathogen Informatics"/>
            <person name="Doyle S."/>
        </authorList>
    </citation>
    <scope>NUCLEOTIDE SEQUENCE [LARGE SCALE GENOMIC DNA]</scope>
    <source>
        <strain evidence="1 2">NCTC10359</strain>
    </source>
</reference>
<gene>
    <name evidence="1" type="ORF">NCTC10359_01646</name>
</gene>
<dbReference type="AlphaFoldDB" id="A0A378TTL3"/>
<name>A0A378TTL3_MORLA</name>
<sequence>MSEESWERIVRRGVNVCRFYKGKLQFSLVNYVKFMVRLAWLLSTKQLAMRGKPM</sequence>
<dbReference type="EMBL" id="UGQU01000002">
    <property type="protein sequence ID" value="STZ63222.1"/>
    <property type="molecule type" value="Genomic_DNA"/>
</dbReference>
<evidence type="ECO:0000313" key="2">
    <source>
        <dbReference type="Proteomes" id="UP000254437"/>
    </source>
</evidence>
<accession>A0A378TTL3</accession>
<protein>
    <submittedName>
        <fullName evidence="1">Uncharacterized protein</fullName>
    </submittedName>
</protein>
<dbReference type="Proteomes" id="UP000254437">
    <property type="component" value="Unassembled WGS sequence"/>
</dbReference>